<evidence type="ECO:0000256" key="3">
    <source>
        <dbReference type="ARBA" id="ARBA00022801"/>
    </source>
</evidence>
<evidence type="ECO:0000256" key="1">
    <source>
        <dbReference type="ARBA" id="ARBA00001947"/>
    </source>
</evidence>
<sequence>MLITGFPAGMLACNCYVVAERPGADAIIVDPGQRAMGPLRRILDENRLTPAAVLLTHGHVDHIWSAQKVADTYGCPAYIHPEDRFMLTDPIKGFGPRLAQLAFGVLFSEPKQLVELDRDGASVELGGITVAVDHTPGHTRGSVIFRVAGGQERSDRGFGTAGPSDVVFTGDTLFRSSVGRTDLPGGSGRDLLGSIVTKLLVLDDDTVVLPGHGPRSTIGHERRTNPFLEGLTL</sequence>
<evidence type="ECO:0000313" key="7">
    <source>
        <dbReference type="EMBL" id="KWX24895.1"/>
    </source>
</evidence>
<dbReference type="SUPFAM" id="SSF56281">
    <property type="entry name" value="Metallo-hydrolase/oxidoreductase"/>
    <property type="match status" value="1"/>
</dbReference>
<dbReference type="InterPro" id="IPR001279">
    <property type="entry name" value="Metallo-B-lactamas"/>
</dbReference>
<evidence type="ECO:0000256" key="2">
    <source>
        <dbReference type="ARBA" id="ARBA00022723"/>
    </source>
</evidence>
<dbReference type="PANTHER" id="PTHR46233:SF3">
    <property type="entry name" value="HYDROXYACYLGLUTATHIONE HYDROLASE GLOC"/>
    <property type="match status" value="1"/>
</dbReference>
<name>A0A132PRH1_9MYCO</name>
<evidence type="ECO:0000256" key="4">
    <source>
        <dbReference type="ARBA" id="ARBA00022833"/>
    </source>
</evidence>
<comment type="cofactor">
    <cofactor evidence="1">
        <name>Zn(2+)</name>
        <dbReference type="ChEBI" id="CHEBI:29105"/>
    </cofactor>
</comment>
<evidence type="ECO:0000259" key="6">
    <source>
        <dbReference type="SMART" id="SM00849"/>
    </source>
</evidence>
<dbReference type="PANTHER" id="PTHR46233">
    <property type="entry name" value="HYDROXYACYLGLUTATHIONE HYDROLASE GLOC"/>
    <property type="match status" value="1"/>
</dbReference>
<dbReference type="Proteomes" id="UP000070612">
    <property type="component" value="Unassembled WGS sequence"/>
</dbReference>
<keyword evidence="3" id="KW-0378">Hydrolase</keyword>
<dbReference type="GO" id="GO:0046872">
    <property type="term" value="F:metal ion binding"/>
    <property type="evidence" value="ECO:0007669"/>
    <property type="project" value="UniProtKB-KW"/>
</dbReference>
<dbReference type="RefSeq" id="WP_067845779.1">
    <property type="nucleotide sequence ID" value="NZ_LGTW01000003.1"/>
</dbReference>
<keyword evidence="4" id="KW-0862">Zinc</keyword>
<reference evidence="7 8" key="1">
    <citation type="submission" date="2015-07" db="EMBL/GenBank/DDBJ databases">
        <title>A draft genome sequence of Mycobacterium wolinskyi.</title>
        <authorList>
            <person name="de Man T.J."/>
            <person name="Perry K.A."/>
            <person name="Coulliette A.D."/>
            <person name="Jensen B."/>
            <person name="Toney N.C."/>
            <person name="Limbago B.M."/>
            <person name="Noble-Wang J."/>
        </authorList>
    </citation>
    <scope>NUCLEOTIDE SEQUENCE [LARGE SCALE GENOMIC DNA]</scope>
    <source>
        <strain evidence="7 8">CDC_01</strain>
    </source>
</reference>
<gene>
    <name evidence="7" type="ORF">AFM11_05475</name>
</gene>
<dbReference type="EMBL" id="LGTW01000003">
    <property type="protein sequence ID" value="KWX24895.1"/>
    <property type="molecule type" value="Genomic_DNA"/>
</dbReference>
<dbReference type="Pfam" id="PF00753">
    <property type="entry name" value="Lactamase_B"/>
    <property type="match status" value="2"/>
</dbReference>
<feature type="region of interest" description="Disordered" evidence="5">
    <location>
        <begin position="213"/>
        <end position="233"/>
    </location>
</feature>
<accession>A0A132PRH1</accession>
<dbReference type="InterPro" id="IPR051453">
    <property type="entry name" value="MBL_Glyoxalase_II"/>
</dbReference>
<keyword evidence="2" id="KW-0479">Metal-binding</keyword>
<dbReference type="Gene3D" id="3.60.15.10">
    <property type="entry name" value="Ribonuclease Z/Hydroxyacylglutathione hydrolase-like"/>
    <property type="match status" value="1"/>
</dbReference>
<dbReference type="STRING" id="59750.AWC31_12850"/>
<dbReference type="PATRIC" id="fig|59750.3.peg.4284"/>
<evidence type="ECO:0000313" key="8">
    <source>
        <dbReference type="Proteomes" id="UP000070612"/>
    </source>
</evidence>
<proteinExistence type="predicted"/>
<dbReference type="AlphaFoldDB" id="A0A132PRH1"/>
<dbReference type="CDD" id="cd06262">
    <property type="entry name" value="metallo-hydrolase-like_MBL-fold"/>
    <property type="match status" value="1"/>
</dbReference>
<keyword evidence="8" id="KW-1185">Reference proteome</keyword>
<dbReference type="SMART" id="SM00849">
    <property type="entry name" value="Lactamase_B"/>
    <property type="match status" value="1"/>
</dbReference>
<dbReference type="GO" id="GO:0016787">
    <property type="term" value="F:hydrolase activity"/>
    <property type="evidence" value="ECO:0007669"/>
    <property type="project" value="UniProtKB-KW"/>
</dbReference>
<comment type="caution">
    <text evidence="7">The sequence shown here is derived from an EMBL/GenBank/DDBJ whole genome shotgun (WGS) entry which is preliminary data.</text>
</comment>
<feature type="domain" description="Metallo-beta-lactamase" evidence="6">
    <location>
        <begin position="12"/>
        <end position="212"/>
    </location>
</feature>
<protein>
    <recommendedName>
        <fullName evidence="6">Metallo-beta-lactamase domain-containing protein</fullName>
    </recommendedName>
</protein>
<dbReference type="InterPro" id="IPR036866">
    <property type="entry name" value="RibonucZ/Hydroxyglut_hydro"/>
</dbReference>
<organism evidence="7 8">
    <name type="scientific">Mycolicibacterium wolinskyi</name>
    <dbReference type="NCBI Taxonomy" id="59750"/>
    <lineage>
        <taxon>Bacteria</taxon>
        <taxon>Bacillati</taxon>
        <taxon>Actinomycetota</taxon>
        <taxon>Actinomycetes</taxon>
        <taxon>Mycobacteriales</taxon>
        <taxon>Mycobacteriaceae</taxon>
        <taxon>Mycolicibacterium</taxon>
    </lineage>
</organism>
<evidence type="ECO:0000256" key="5">
    <source>
        <dbReference type="SAM" id="MobiDB-lite"/>
    </source>
</evidence>